<name>A0A4S4LMI0_9APHY</name>
<dbReference type="CDD" id="cd09272">
    <property type="entry name" value="RNase_HI_RT_Ty1"/>
    <property type="match status" value="1"/>
</dbReference>
<evidence type="ECO:0000313" key="3">
    <source>
        <dbReference type="Proteomes" id="UP000308730"/>
    </source>
</evidence>
<keyword evidence="3" id="KW-1185">Reference proteome</keyword>
<dbReference type="OrthoDB" id="3344688at2759"/>
<proteinExistence type="predicted"/>
<protein>
    <recommendedName>
        <fullName evidence="4">Reverse transcriptase Ty1/copia-type domain-containing protein</fullName>
    </recommendedName>
</protein>
<evidence type="ECO:0008006" key="4">
    <source>
        <dbReference type="Google" id="ProtNLM"/>
    </source>
</evidence>
<dbReference type="Proteomes" id="UP000308730">
    <property type="component" value="Unassembled WGS sequence"/>
</dbReference>
<dbReference type="PANTHER" id="PTHR11439:SF483">
    <property type="entry name" value="PEPTIDE SYNTHASE GLIP-LIKE, PUTATIVE (AFU_ORTHOLOGUE AFUA_3G12920)-RELATED"/>
    <property type="match status" value="1"/>
</dbReference>
<accession>A0A4S4LMI0</accession>
<evidence type="ECO:0000313" key="2">
    <source>
        <dbReference type="EMBL" id="THH13402.1"/>
    </source>
</evidence>
<evidence type="ECO:0000256" key="1">
    <source>
        <dbReference type="SAM" id="MobiDB-lite"/>
    </source>
</evidence>
<gene>
    <name evidence="2" type="ORF">EUX98_g9731</name>
</gene>
<dbReference type="PANTHER" id="PTHR11439">
    <property type="entry name" value="GAG-POL-RELATED RETROTRANSPOSON"/>
    <property type="match status" value="1"/>
</dbReference>
<feature type="region of interest" description="Disordered" evidence="1">
    <location>
        <begin position="182"/>
        <end position="203"/>
    </location>
</feature>
<sequence length="505" mass="56719">MQKSVAQSSTEAEYYALGDCCKQVLWIKSLLGELYYKLNAIPICGDNQGSIFMASNPVQERRSKHVDIRYHFIRDVVQSGAVELFYIEGNDNPADMFAKNLGHVKFLKFRAVLPTQGCSNTNFLPAPCVDSGPAPHRPVYPGRNLRYTPDVPHLPPLGTSRTSRTVLTDIEHILRKVREAVEDEEAGVDSEAQKSNSGPLPKEADEACQWVRDLVDELKLVWARKYKKPPEFFARRMGMSIKPQRETSTWGLFQRKFRNENPDLNKKLFSKLASAAYKKLNDSMDEWTQDAIDLYWDEVRSEFDASRVAESDDEEYWSDKNVRIRVKEFAAHLMDMANTFGRLHGTHAMGVVVHVLVDDGVQYIQWYGNTKETKALMDANENIMNQLNGFIRTLIAALKLSQMGWDMGPGLETILRWSKTRAVPTPKPLVLASLTAKTPHGKTATKTGKVNKVQKGGDAGLEDELNGGGLAPSDLTASAEEKQIMYTAQTLRCYSKGTSVMYVAL</sequence>
<dbReference type="EMBL" id="SGPM01001075">
    <property type="protein sequence ID" value="THH13402.1"/>
    <property type="molecule type" value="Genomic_DNA"/>
</dbReference>
<comment type="caution">
    <text evidence="2">The sequence shown here is derived from an EMBL/GenBank/DDBJ whole genome shotgun (WGS) entry which is preliminary data.</text>
</comment>
<feature type="region of interest" description="Disordered" evidence="1">
    <location>
        <begin position="452"/>
        <end position="473"/>
    </location>
</feature>
<organism evidence="2 3">
    <name type="scientific">Antrodiella citrinella</name>
    <dbReference type="NCBI Taxonomy" id="2447956"/>
    <lineage>
        <taxon>Eukaryota</taxon>
        <taxon>Fungi</taxon>
        <taxon>Dikarya</taxon>
        <taxon>Basidiomycota</taxon>
        <taxon>Agaricomycotina</taxon>
        <taxon>Agaricomycetes</taxon>
        <taxon>Polyporales</taxon>
        <taxon>Steccherinaceae</taxon>
        <taxon>Antrodiella</taxon>
    </lineage>
</organism>
<dbReference type="AlphaFoldDB" id="A0A4S4LMI0"/>
<reference evidence="2 3" key="1">
    <citation type="submission" date="2019-02" db="EMBL/GenBank/DDBJ databases">
        <title>Genome sequencing of the rare red list fungi Antrodiella citrinella (Flaviporus citrinellus).</title>
        <authorList>
            <person name="Buettner E."/>
            <person name="Kellner H."/>
        </authorList>
    </citation>
    <scope>NUCLEOTIDE SEQUENCE [LARGE SCALE GENOMIC DNA]</scope>
    <source>
        <strain evidence="2 3">DSM 108506</strain>
    </source>
</reference>